<proteinExistence type="predicted"/>
<keyword evidence="1" id="KW-0812">Transmembrane</keyword>
<sequence length="112" mass="12195">MLLNSISRKVLVGYAAIIVIVAIVTSVLFTGLSDINRVTDEFVDKSLPALQNVTKVNQGVNRILVAAYSLYGYTIEKDAFETSVNSEFKSVVSAMKSLNILVPTGKRLILNC</sequence>
<protein>
    <recommendedName>
        <fullName evidence="4">Methyl-accepting chemotaxis protein</fullName>
    </recommendedName>
</protein>
<evidence type="ECO:0000313" key="3">
    <source>
        <dbReference type="Proteomes" id="UP001528411"/>
    </source>
</evidence>
<evidence type="ECO:0000256" key="1">
    <source>
        <dbReference type="SAM" id="Phobius"/>
    </source>
</evidence>
<keyword evidence="1" id="KW-1133">Transmembrane helix</keyword>
<dbReference type="EMBL" id="JAQOMS010000002">
    <property type="protein sequence ID" value="MDC2890478.1"/>
    <property type="molecule type" value="Genomic_DNA"/>
</dbReference>
<dbReference type="RefSeq" id="WP_272181668.1">
    <property type="nucleotide sequence ID" value="NZ_JAQOMS010000002.1"/>
</dbReference>
<comment type="caution">
    <text evidence="2">The sequence shown here is derived from an EMBL/GenBank/DDBJ whole genome shotgun (WGS) entry which is preliminary data.</text>
</comment>
<evidence type="ECO:0000313" key="2">
    <source>
        <dbReference type="EMBL" id="MDC2890478.1"/>
    </source>
</evidence>
<reference evidence="2 3" key="1">
    <citation type="submission" date="2023-01" db="EMBL/GenBank/DDBJ databases">
        <title>Psychrosphaera sp. nov., isolated from marine algae.</title>
        <authorList>
            <person name="Bayburt H."/>
            <person name="Choi B.J."/>
            <person name="Kim J.M."/>
            <person name="Choi D.G."/>
            <person name="Jeon C.O."/>
        </authorList>
    </citation>
    <scope>NUCLEOTIDE SEQUENCE [LARGE SCALE GENOMIC DNA]</scope>
    <source>
        <strain evidence="2 3">G1-22</strain>
    </source>
</reference>
<organism evidence="2 3">
    <name type="scientific">Psychrosphaera algicola</name>
    <dbReference type="NCBI Taxonomy" id="3023714"/>
    <lineage>
        <taxon>Bacteria</taxon>
        <taxon>Pseudomonadati</taxon>
        <taxon>Pseudomonadota</taxon>
        <taxon>Gammaproteobacteria</taxon>
        <taxon>Alteromonadales</taxon>
        <taxon>Pseudoalteromonadaceae</taxon>
        <taxon>Psychrosphaera</taxon>
    </lineage>
</organism>
<keyword evidence="3" id="KW-1185">Reference proteome</keyword>
<gene>
    <name evidence="2" type="ORF">PN838_19160</name>
</gene>
<evidence type="ECO:0008006" key="4">
    <source>
        <dbReference type="Google" id="ProtNLM"/>
    </source>
</evidence>
<keyword evidence="1" id="KW-0472">Membrane</keyword>
<feature type="transmembrane region" description="Helical" evidence="1">
    <location>
        <begin position="12"/>
        <end position="32"/>
    </location>
</feature>
<dbReference type="Proteomes" id="UP001528411">
    <property type="component" value="Unassembled WGS sequence"/>
</dbReference>
<accession>A0ABT5FFZ5</accession>
<name>A0ABT5FFZ5_9GAMM</name>